<evidence type="ECO:0000256" key="8">
    <source>
        <dbReference type="ARBA" id="ARBA00023065"/>
    </source>
</evidence>
<evidence type="ECO:0000313" key="12">
    <source>
        <dbReference type="Proteomes" id="UP000642094"/>
    </source>
</evidence>
<evidence type="ECO:0000256" key="10">
    <source>
        <dbReference type="SAM" id="Phobius"/>
    </source>
</evidence>
<dbReference type="RefSeq" id="WP_190402292.1">
    <property type="nucleotide sequence ID" value="NZ_JACJQB010000005.1"/>
</dbReference>
<dbReference type="EMBL" id="JACJQB010000005">
    <property type="protein sequence ID" value="MBD2187414.1"/>
    <property type="molecule type" value="Genomic_DNA"/>
</dbReference>
<evidence type="ECO:0000256" key="7">
    <source>
        <dbReference type="ARBA" id="ARBA00022989"/>
    </source>
</evidence>
<keyword evidence="7 10" id="KW-1133">Transmembrane helix</keyword>
<dbReference type="Pfam" id="PF02386">
    <property type="entry name" value="TrkH"/>
    <property type="match status" value="1"/>
</dbReference>
<evidence type="ECO:0000256" key="4">
    <source>
        <dbReference type="ARBA" id="ARBA00022538"/>
    </source>
</evidence>
<gene>
    <name evidence="11" type="ORF">H6F41_04550</name>
</gene>
<feature type="transmembrane region" description="Helical" evidence="10">
    <location>
        <begin position="218"/>
        <end position="245"/>
    </location>
</feature>
<evidence type="ECO:0000256" key="9">
    <source>
        <dbReference type="ARBA" id="ARBA00023136"/>
    </source>
</evidence>
<feature type="transmembrane region" description="Helical" evidence="10">
    <location>
        <begin position="154"/>
        <end position="171"/>
    </location>
</feature>
<keyword evidence="9 10" id="KW-0472">Membrane</keyword>
<feature type="transmembrane region" description="Helical" evidence="10">
    <location>
        <begin position="37"/>
        <end position="55"/>
    </location>
</feature>
<dbReference type="NCBIfam" id="TIGR00933">
    <property type="entry name" value="2a38"/>
    <property type="match status" value="1"/>
</dbReference>
<feature type="transmembrane region" description="Helical" evidence="10">
    <location>
        <begin position="122"/>
        <end position="142"/>
    </location>
</feature>
<keyword evidence="12" id="KW-1185">Reference proteome</keyword>
<dbReference type="InterPro" id="IPR003445">
    <property type="entry name" value="Cat_transpt"/>
</dbReference>
<evidence type="ECO:0000256" key="6">
    <source>
        <dbReference type="ARBA" id="ARBA00022958"/>
    </source>
</evidence>
<proteinExistence type="predicted"/>
<feature type="transmembrane region" description="Helical" evidence="10">
    <location>
        <begin position="344"/>
        <end position="368"/>
    </location>
</feature>
<protein>
    <submittedName>
        <fullName evidence="11">ATPase</fullName>
    </submittedName>
</protein>
<evidence type="ECO:0000256" key="3">
    <source>
        <dbReference type="ARBA" id="ARBA00022475"/>
    </source>
</evidence>
<dbReference type="Proteomes" id="UP000642094">
    <property type="component" value="Unassembled WGS sequence"/>
</dbReference>
<reference evidence="11 12" key="1">
    <citation type="journal article" date="2020" name="ISME J.">
        <title>Comparative genomics reveals insights into cyanobacterial evolution and habitat adaptation.</title>
        <authorList>
            <person name="Chen M.Y."/>
            <person name="Teng W.K."/>
            <person name="Zhao L."/>
            <person name="Hu C.X."/>
            <person name="Zhou Y.K."/>
            <person name="Han B.P."/>
            <person name="Song L.R."/>
            <person name="Shu W.S."/>
        </authorList>
    </citation>
    <scope>NUCLEOTIDE SEQUENCE [LARGE SCALE GENOMIC DNA]</scope>
    <source>
        <strain evidence="11 12">FACHB-723</strain>
    </source>
</reference>
<feature type="transmembrane region" description="Helical" evidence="10">
    <location>
        <begin position="375"/>
        <end position="395"/>
    </location>
</feature>
<evidence type="ECO:0000313" key="11">
    <source>
        <dbReference type="EMBL" id="MBD2187414.1"/>
    </source>
</evidence>
<evidence type="ECO:0000256" key="5">
    <source>
        <dbReference type="ARBA" id="ARBA00022692"/>
    </source>
</evidence>
<comment type="subcellular location">
    <subcellularLocation>
        <location evidence="1">Cell membrane</location>
        <topology evidence="1">Multi-pass membrane protein</topology>
    </subcellularLocation>
</comment>
<dbReference type="InterPro" id="IPR004772">
    <property type="entry name" value="TrkH"/>
</dbReference>
<feature type="transmembrane region" description="Helical" evidence="10">
    <location>
        <begin position="67"/>
        <end position="91"/>
    </location>
</feature>
<sequence>MNPARTICFGFLAVISFGAFLLMLPISSSSGNWSDPITSLFTATSAVCVTGLSVVDVSKFYSIWGQIILLLLFQIGGLGYMTSTSILLILIGRKFSLRDKITLQQSLDTKGIRGGLQLVKSIIATTLLLELTGAIALIPIFNQKMSFQESVWHAIFNSVSAFNNAGFSLFSDNLMGYVNTPSLNIIIGLLIIFGGIGYQVILEGYLWLRTKLSRNREYISFSLTFCVVTSTTIVLIVLGTLAIWFTEFNNSETLGKLPLFDQIIGAWFQAVSTRTAGFNTIDNGKMTTTGIFVSIALMFIGASPGGTGGGIKTTTARILASCTGAALKGLDEVNLYKLQVPNGLILKAVGVAVGSLFTVICSTGLLSITDRNISFINILFEATSAFATVGLSTGITSSLSWAGQLVIIATMYIGRVGVLLLMAAVFTTHRPSLLKYPQESMLVG</sequence>
<keyword evidence="6" id="KW-0630">Potassium</keyword>
<feature type="transmembrane region" description="Helical" evidence="10">
    <location>
        <begin position="183"/>
        <end position="206"/>
    </location>
</feature>
<dbReference type="PANTHER" id="PTHR32024:SF1">
    <property type="entry name" value="KTR SYSTEM POTASSIUM UPTAKE PROTEIN B"/>
    <property type="match status" value="1"/>
</dbReference>
<keyword evidence="4" id="KW-0633">Potassium transport</keyword>
<evidence type="ECO:0000256" key="1">
    <source>
        <dbReference type="ARBA" id="ARBA00004651"/>
    </source>
</evidence>
<keyword evidence="3" id="KW-1003">Cell membrane</keyword>
<keyword evidence="2" id="KW-0813">Transport</keyword>
<evidence type="ECO:0000256" key="2">
    <source>
        <dbReference type="ARBA" id="ARBA00022448"/>
    </source>
</evidence>
<comment type="caution">
    <text evidence="11">The sequence shown here is derived from an EMBL/GenBank/DDBJ whole genome shotgun (WGS) entry which is preliminary data.</text>
</comment>
<organism evidence="11 12">
    <name type="scientific">Pseudanabaena mucicola FACHB-723</name>
    <dbReference type="NCBI Taxonomy" id="2692860"/>
    <lineage>
        <taxon>Bacteria</taxon>
        <taxon>Bacillati</taxon>
        <taxon>Cyanobacteriota</taxon>
        <taxon>Cyanophyceae</taxon>
        <taxon>Pseudanabaenales</taxon>
        <taxon>Pseudanabaenaceae</taxon>
        <taxon>Pseudanabaena</taxon>
    </lineage>
</organism>
<feature type="transmembrane region" description="Helical" evidence="10">
    <location>
        <begin position="401"/>
        <end position="426"/>
    </location>
</feature>
<dbReference type="PANTHER" id="PTHR32024">
    <property type="entry name" value="TRK SYSTEM POTASSIUM UPTAKE PROTEIN TRKG-RELATED"/>
    <property type="match status" value="1"/>
</dbReference>
<accession>A0ABR7ZTV1</accession>
<feature type="transmembrane region" description="Helical" evidence="10">
    <location>
        <begin position="7"/>
        <end position="25"/>
    </location>
</feature>
<keyword evidence="8" id="KW-0406">Ion transport</keyword>
<name>A0ABR7ZTV1_9CYAN</name>
<keyword evidence="5 10" id="KW-0812">Transmembrane</keyword>